<proteinExistence type="inferred from homology"/>
<dbReference type="PANTHER" id="PTHR47959">
    <property type="entry name" value="ATP-DEPENDENT RNA HELICASE RHLE-RELATED"/>
    <property type="match status" value="1"/>
</dbReference>
<dbReference type="PROSITE" id="PS51195">
    <property type="entry name" value="Q_MOTIF"/>
    <property type="match status" value="1"/>
</dbReference>
<keyword evidence="14" id="KW-0539">Nucleus</keyword>
<dbReference type="EC" id="3.6.4.13" evidence="4"/>
<name>A0A9P0QP19_9ASCO</name>
<evidence type="ECO:0000256" key="15">
    <source>
        <dbReference type="ARBA" id="ARBA00047984"/>
    </source>
</evidence>
<dbReference type="GO" id="GO:0005730">
    <property type="term" value="C:nucleolus"/>
    <property type="evidence" value="ECO:0007669"/>
    <property type="project" value="UniProtKB-SubCell"/>
</dbReference>
<dbReference type="PROSITE" id="PS00039">
    <property type="entry name" value="DEAD_ATP_HELICASE"/>
    <property type="match status" value="1"/>
</dbReference>
<evidence type="ECO:0000313" key="22">
    <source>
        <dbReference type="Proteomes" id="UP000837801"/>
    </source>
</evidence>
<dbReference type="CDD" id="cd17959">
    <property type="entry name" value="DEADc_DDX54"/>
    <property type="match status" value="1"/>
</dbReference>
<keyword evidence="10" id="KW-0378">Hydrolase</keyword>
<feature type="short sequence motif" description="Q motif" evidence="16">
    <location>
        <begin position="108"/>
        <end position="136"/>
    </location>
</feature>
<keyword evidence="9" id="KW-0547">Nucleotide-binding</keyword>
<evidence type="ECO:0000313" key="21">
    <source>
        <dbReference type="EMBL" id="CAH2352289.1"/>
    </source>
</evidence>
<evidence type="ECO:0000256" key="8">
    <source>
        <dbReference type="ARBA" id="ARBA00022552"/>
    </source>
</evidence>
<evidence type="ECO:0000256" key="12">
    <source>
        <dbReference type="ARBA" id="ARBA00022840"/>
    </source>
</evidence>
<evidence type="ECO:0000256" key="2">
    <source>
        <dbReference type="ARBA" id="ARBA00004604"/>
    </source>
</evidence>
<evidence type="ECO:0000259" key="19">
    <source>
        <dbReference type="PROSITE" id="PS51194"/>
    </source>
</evidence>
<dbReference type="FunFam" id="3.40.50.300:FF:000865">
    <property type="entry name" value="ATP-dependent RNA helicase DDX54"/>
    <property type="match status" value="1"/>
</dbReference>
<comment type="similarity">
    <text evidence="3">Belongs to the DEAD box helicase family. DDX54/DBP10 subfamily.</text>
</comment>
<dbReference type="AlphaFoldDB" id="A0A9P0QP19"/>
<dbReference type="Pfam" id="PF08147">
    <property type="entry name" value="DBP10CT"/>
    <property type="match status" value="1"/>
</dbReference>
<feature type="domain" description="Helicase C-terminal" evidence="19">
    <location>
        <begin position="383"/>
        <end position="544"/>
    </location>
</feature>
<dbReference type="SMART" id="SM00487">
    <property type="entry name" value="DEXDc"/>
    <property type="match status" value="1"/>
</dbReference>
<sequence>MSDIEDYDIAGDLVNDSASDSSFSDSENENEEFQDIISDDEESKPSKKQKPNPSEKQTKNKQKQAPPASFPSLELSGDEAEDDVDAESKDMSSYFALNNPAAKKAKNGSFPSFGFSKFLLQNISKKGYKQPTPIQRKTIPLIMENRDVVGMARTGSGKTAAFTLPVVEKLKSHSPKAGARAVILSPSRELALQTFKQVKEFSKGTDLRSIVLIGGDGLEEQFSSMMTSPDIIVATPGRFLHLKVEMELDLKTVEYIVFDEADRLFEMGFAEQLNELLAALPSNRQSLLFSATLPKSLVDFAKAGLTNPVLVRLDAESKISDQLQMAFLTTKKNEREANLLYIIQEIIKLPLATQEQKDKLQILNKKNDESDEEEQAAREADKSGKRRRPKFKKERLPHANELPSPFSTIVFVPTKHHVEYITNMLRDAGYLVSYIYGTLDQHARKQQLYQFRVGLTSLMVVTDVAARGIDIPVLANVINYTLPGSSKIFIHRVGRTARAGNKGWAYSIVNEKELPYLLDLELFLGKKVLLTSMHEKKCEILKERQGDKYVEPKVSYTDRLVLGATPRNEIETFSDLYDNLLKNNYDLQVIKEVAIKGEKLYYRTRQSASAESTKRSKEIMETGSWDDQHILFGPNMEKEKEKFLAKLLNRNVKETVFEFRNQGKNGNKTSKKEDVNDSLVEFMHKRRRQIAPIQRRAKERRELLEKEREAGLTHGIENEILKGEDGEVGYTMTDNTVNEQELQSAFEDADEIIETKRFNAKKERKSYRDPQFFLSHYAPAASIQDKQLSISSFANDAANAAFDINNDETFKGNKQVMQWDRKKGNYINSQSTDKKFIIGESGQKIPATYRSGRFDEWRKQRNISRSTTASGSSGPNSAPSGTVDFNQPETNQKFKHKQNKSPKLPDKYRDDFHKQKAKVDNAVSSGKFVKGYNKPGQRQELKSTEQIRKARAEKEKRMQKNARPSKRRK</sequence>
<dbReference type="GO" id="GO:0003724">
    <property type="term" value="F:RNA helicase activity"/>
    <property type="evidence" value="ECO:0007669"/>
    <property type="project" value="UniProtKB-EC"/>
</dbReference>
<feature type="region of interest" description="Disordered" evidence="17">
    <location>
        <begin position="366"/>
        <end position="399"/>
    </location>
</feature>
<feature type="compositionally biased region" description="Basic residues" evidence="17">
    <location>
        <begin position="384"/>
        <end position="395"/>
    </location>
</feature>
<feature type="compositionally biased region" description="Basic and acidic residues" evidence="17">
    <location>
        <begin position="903"/>
        <end position="919"/>
    </location>
</feature>
<dbReference type="Pfam" id="PF00271">
    <property type="entry name" value="Helicase_C"/>
    <property type="match status" value="1"/>
</dbReference>
<dbReference type="CDD" id="cd18787">
    <property type="entry name" value="SF2_C_DEAD"/>
    <property type="match status" value="1"/>
</dbReference>
<keyword evidence="8" id="KW-0698">rRNA processing</keyword>
<dbReference type="Proteomes" id="UP000837801">
    <property type="component" value="Unassembled WGS sequence"/>
</dbReference>
<comment type="subcellular location">
    <subcellularLocation>
        <location evidence="2">Nucleus</location>
        <location evidence="2">Nucleolus</location>
    </subcellularLocation>
</comment>
<evidence type="ECO:0000256" key="10">
    <source>
        <dbReference type="ARBA" id="ARBA00022801"/>
    </source>
</evidence>
<feature type="compositionally biased region" description="Acidic residues" evidence="17">
    <location>
        <begin position="76"/>
        <end position="85"/>
    </location>
</feature>
<dbReference type="InterPro" id="IPR050079">
    <property type="entry name" value="DEAD_box_RNA_helicase"/>
</dbReference>
<dbReference type="GO" id="GO:0005524">
    <property type="term" value="F:ATP binding"/>
    <property type="evidence" value="ECO:0007669"/>
    <property type="project" value="UniProtKB-KW"/>
</dbReference>
<dbReference type="InterPro" id="IPR027417">
    <property type="entry name" value="P-loop_NTPase"/>
</dbReference>
<evidence type="ECO:0000256" key="6">
    <source>
        <dbReference type="ARBA" id="ARBA00021760"/>
    </source>
</evidence>
<evidence type="ECO:0000256" key="17">
    <source>
        <dbReference type="SAM" id="MobiDB-lite"/>
    </source>
</evidence>
<evidence type="ECO:0000256" key="3">
    <source>
        <dbReference type="ARBA" id="ARBA00010379"/>
    </source>
</evidence>
<feature type="compositionally biased region" description="Low complexity" evidence="17">
    <location>
        <begin position="866"/>
        <end position="882"/>
    </location>
</feature>
<dbReference type="SMART" id="SM01123">
    <property type="entry name" value="DBP10CT"/>
    <property type="match status" value="1"/>
</dbReference>
<evidence type="ECO:0000256" key="16">
    <source>
        <dbReference type="PROSITE-ProRule" id="PRU00552"/>
    </source>
</evidence>
<dbReference type="InterPro" id="IPR014014">
    <property type="entry name" value="RNA_helicase_DEAD_Q_motif"/>
</dbReference>
<feature type="compositionally biased region" description="Low complexity" evidence="17">
    <location>
        <begin position="15"/>
        <end position="25"/>
    </location>
</feature>
<dbReference type="InterPro" id="IPR014001">
    <property type="entry name" value="Helicase_ATP-bd"/>
</dbReference>
<feature type="domain" description="Helicase ATP-binding" evidence="18">
    <location>
        <begin position="139"/>
        <end position="311"/>
    </location>
</feature>
<dbReference type="GO" id="GO:0003723">
    <property type="term" value="F:RNA binding"/>
    <property type="evidence" value="ECO:0007669"/>
    <property type="project" value="UniProtKB-KW"/>
</dbReference>
<evidence type="ECO:0000259" key="20">
    <source>
        <dbReference type="PROSITE" id="PS51195"/>
    </source>
</evidence>
<accession>A0A9P0QP19</accession>
<dbReference type="GO" id="GO:0005829">
    <property type="term" value="C:cytosol"/>
    <property type="evidence" value="ECO:0007669"/>
    <property type="project" value="TreeGrafter"/>
</dbReference>
<dbReference type="SMART" id="SM00490">
    <property type="entry name" value="HELICc"/>
    <property type="match status" value="1"/>
</dbReference>
<feature type="region of interest" description="Disordered" evidence="17">
    <location>
        <begin position="849"/>
        <end position="969"/>
    </location>
</feature>
<evidence type="ECO:0000256" key="5">
    <source>
        <dbReference type="ARBA" id="ARBA00019117"/>
    </source>
</evidence>
<gene>
    <name evidence="21" type="primary">DBP10</name>
    <name evidence="21" type="ORF">CLIB1423_06S03048</name>
</gene>
<feature type="region of interest" description="Disordered" evidence="17">
    <location>
        <begin position="1"/>
        <end position="87"/>
    </location>
</feature>
<evidence type="ECO:0000256" key="11">
    <source>
        <dbReference type="ARBA" id="ARBA00022806"/>
    </source>
</evidence>
<dbReference type="GO" id="GO:0006364">
    <property type="term" value="P:rRNA processing"/>
    <property type="evidence" value="ECO:0007669"/>
    <property type="project" value="UniProtKB-KW"/>
</dbReference>
<feature type="compositionally biased region" description="Acidic residues" evidence="17">
    <location>
        <begin position="26"/>
        <end position="42"/>
    </location>
</feature>
<evidence type="ECO:0000256" key="14">
    <source>
        <dbReference type="ARBA" id="ARBA00023242"/>
    </source>
</evidence>
<keyword evidence="11 21" id="KW-0347">Helicase</keyword>
<dbReference type="InterPro" id="IPR012541">
    <property type="entry name" value="DBP10_C"/>
</dbReference>
<comment type="function">
    <text evidence="1">ATP-binding RNA helicase involved in the biogenesis of 60S ribosomal subunits and is required for the normal formation of 25S and 5.8S rRNAs.</text>
</comment>
<dbReference type="PROSITE" id="PS51194">
    <property type="entry name" value="HELICASE_CTER"/>
    <property type="match status" value="1"/>
</dbReference>
<dbReference type="SUPFAM" id="SSF52540">
    <property type="entry name" value="P-loop containing nucleoside triphosphate hydrolases"/>
    <property type="match status" value="2"/>
</dbReference>
<dbReference type="PROSITE" id="PS51192">
    <property type="entry name" value="HELICASE_ATP_BIND_1"/>
    <property type="match status" value="1"/>
</dbReference>
<evidence type="ECO:0000256" key="1">
    <source>
        <dbReference type="ARBA" id="ARBA00003706"/>
    </source>
</evidence>
<evidence type="ECO:0000256" key="13">
    <source>
        <dbReference type="ARBA" id="ARBA00022884"/>
    </source>
</evidence>
<protein>
    <recommendedName>
        <fullName evidence="5">ATP-dependent RNA helicase DBP10</fullName>
        <ecNumber evidence="4">3.6.4.13</ecNumber>
    </recommendedName>
    <alternativeName>
        <fullName evidence="6">ATP-dependent RNA helicase dbp10</fullName>
    </alternativeName>
</protein>
<dbReference type="InterPro" id="IPR000629">
    <property type="entry name" value="RNA-helicase_DEAD-box_CS"/>
</dbReference>
<keyword evidence="12" id="KW-0067">ATP-binding</keyword>
<comment type="catalytic activity">
    <reaction evidence="15">
        <text>ATP + H2O = ADP + phosphate + H(+)</text>
        <dbReference type="Rhea" id="RHEA:13065"/>
        <dbReference type="ChEBI" id="CHEBI:15377"/>
        <dbReference type="ChEBI" id="CHEBI:15378"/>
        <dbReference type="ChEBI" id="CHEBI:30616"/>
        <dbReference type="ChEBI" id="CHEBI:43474"/>
        <dbReference type="ChEBI" id="CHEBI:456216"/>
        <dbReference type="EC" id="3.6.4.13"/>
    </reaction>
</comment>
<dbReference type="InterPro" id="IPR001650">
    <property type="entry name" value="Helicase_C-like"/>
</dbReference>
<feature type="domain" description="DEAD-box RNA helicase Q" evidence="20">
    <location>
        <begin position="108"/>
        <end position="136"/>
    </location>
</feature>
<feature type="compositionally biased region" description="Basic residues" evidence="17">
    <location>
        <begin position="959"/>
        <end position="969"/>
    </location>
</feature>
<comment type="caution">
    <text evidence="21">The sequence shown here is derived from an EMBL/GenBank/DDBJ whole genome shotgun (WGS) entry which is preliminary data.</text>
</comment>
<dbReference type="PANTHER" id="PTHR47959:SF8">
    <property type="entry name" value="RNA HELICASE"/>
    <property type="match status" value="1"/>
</dbReference>
<dbReference type="InterPro" id="IPR033517">
    <property type="entry name" value="DDX54/DBP10_DEAD-box_helicase"/>
</dbReference>
<evidence type="ECO:0000259" key="18">
    <source>
        <dbReference type="PROSITE" id="PS51192"/>
    </source>
</evidence>
<keyword evidence="22" id="KW-1185">Reference proteome</keyword>
<feature type="compositionally biased region" description="Basic and acidic residues" evidence="17">
    <location>
        <begin position="937"/>
        <end position="958"/>
    </location>
</feature>
<dbReference type="OrthoDB" id="10261375at2759"/>
<dbReference type="Gene3D" id="3.40.50.300">
    <property type="entry name" value="P-loop containing nucleotide triphosphate hydrolases"/>
    <property type="match status" value="2"/>
</dbReference>
<organism evidence="21 22">
    <name type="scientific">[Candida] railenensis</name>
    <dbReference type="NCBI Taxonomy" id="45579"/>
    <lineage>
        <taxon>Eukaryota</taxon>
        <taxon>Fungi</taxon>
        <taxon>Dikarya</taxon>
        <taxon>Ascomycota</taxon>
        <taxon>Saccharomycotina</taxon>
        <taxon>Pichiomycetes</taxon>
        <taxon>Debaryomycetaceae</taxon>
        <taxon>Kurtzmaniella</taxon>
    </lineage>
</organism>
<dbReference type="InterPro" id="IPR011545">
    <property type="entry name" value="DEAD/DEAH_box_helicase_dom"/>
</dbReference>
<dbReference type="GO" id="GO:0016787">
    <property type="term" value="F:hydrolase activity"/>
    <property type="evidence" value="ECO:0007669"/>
    <property type="project" value="UniProtKB-KW"/>
</dbReference>
<dbReference type="Pfam" id="PF00270">
    <property type="entry name" value="DEAD"/>
    <property type="match status" value="1"/>
</dbReference>
<dbReference type="EMBL" id="CAKXYY010000006">
    <property type="protein sequence ID" value="CAH2352289.1"/>
    <property type="molecule type" value="Genomic_DNA"/>
</dbReference>
<evidence type="ECO:0000256" key="9">
    <source>
        <dbReference type="ARBA" id="ARBA00022741"/>
    </source>
</evidence>
<evidence type="ECO:0000256" key="7">
    <source>
        <dbReference type="ARBA" id="ARBA00022517"/>
    </source>
</evidence>
<keyword evidence="13" id="KW-0694">RNA-binding</keyword>
<keyword evidence="7" id="KW-0690">Ribosome biogenesis</keyword>
<evidence type="ECO:0000256" key="4">
    <source>
        <dbReference type="ARBA" id="ARBA00012552"/>
    </source>
</evidence>
<reference evidence="21" key="1">
    <citation type="submission" date="2022-03" db="EMBL/GenBank/DDBJ databases">
        <authorList>
            <person name="Legras J.-L."/>
            <person name="Devillers H."/>
            <person name="Grondin C."/>
        </authorList>
    </citation>
    <scope>NUCLEOTIDE SEQUENCE</scope>
    <source>
        <strain evidence="21">CLIB 1423</strain>
    </source>
</reference>